<evidence type="ECO:0000313" key="3">
    <source>
        <dbReference type="EMBL" id="VFT87241.1"/>
    </source>
</evidence>
<evidence type="ECO:0000313" key="4">
    <source>
        <dbReference type="Proteomes" id="UP000332933"/>
    </source>
</evidence>
<reference evidence="3 4" key="1">
    <citation type="submission" date="2019-03" db="EMBL/GenBank/DDBJ databases">
        <authorList>
            <person name="Gaulin E."/>
            <person name="Dumas B."/>
        </authorList>
    </citation>
    <scope>NUCLEOTIDE SEQUENCE [LARGE SCALE GENOMIC DNA]</scope>
    <source>
        <strain evidence="3">CBS 568.67</strain>
    </source>
</reference>
<evidence type="ECO:0000256" key="1">
    <source>
        <dbReference type="SAM" id="Phobius"/>
    </source>
</evidence>
<dbReference type="AlphaFoldDB" id="A0A485KQU3"/>
<feature type="transmembrane region" description="Helical" evidence="1">
    <location>
        <begin position="27"/>
        <end position="46"/>
    </location>
</feature>
<evidence type="ECO:0000313" key="2">
    <source>
        <dbReference type="EMBL" id="KAF0699053.1"/>
    </source>
</evidence>
<keyword evidence="1" id="KW-1133">Transmembrane helix</keyword>
<gene>
    <name evidence="3" type="primary">Aste57867_10367</name>
    <name evidence="2" type="ORF">As57867_010327</name>
    <name evidence="3" type="ORF">ASTE57867_10367</name>
</gene>
<keyword evidence="1" id="KW-0812">Transmembrane</keyword>
<dbReference type="Proteomes" id="UP000332933">
    <property type="component" value="Unassembled WGS sequence"/>
</dbReference>
<sequence>MTPPNETYESGLPVLTPADTQAKYGPLIILTLAPLVVGLGFAYAIYTIGPTDVYDVRIDAVRAADLHWACAACVVLGRTVAFVMCYPQVRKGRFLTASSRALWANPFIYSEIGAGASKQAIVLVDDGAAIGKLNRANRSLYDMIESCGVALAGLFLVSTVFPEPAFAATCAFALGWTSHAVNYSLGGASHGLGYVLAAFATATIEGMLALISLKACEVV</sequence>
<keyword evidence="4" id="KW-1185">Reference proteome</keyword>
<proteinExistence type="predicted"/>
<feature type="transmembrane region" description="Helical" evidence="1">
    <location>
        <begin position="66"/>
        <end position="86"/>
    </location>
</feature>
<dbReference type="EMBL" id="CAADRA010005221">
    <property type="protein sequence ID" value="VFT87241.1"/>
    <property type="molecule type" value="Genomic_DNA"/>
</dbReference>
<dbReference type="OrthoDB" id="61546at2759"/>
<protein>
    <submittedName>
        <fullName evidence="3">Aste57867_10367 protein</fullName>
    </submittedName>
</protein>
<accession>A0A485KQU3</accession>
<keyword evidence="1" id="KW-0472">Membrane</keyword>
<name>A0A485KQU3_9STRA</name>
<feature type="transmembrane region" description="Helical" evidence="1">
    <location>
        <begin position="192"/>
        <end position="213"/>
    </location>
</feature>
<organism evidence="3 4">
    <name type="scientific">Aphanomyces stellatus</name>
    <dbReference type="NCBI Taxonomy" id="120398"/>
    <lineage>
        <taxon>Eukaryota</taxon>
        <taxon>Sar</taxon>
        <taxon>Stramenopiles</taxon>
        <taxon>Oomycota</taxon>
        <taxon>Saprolegniomycetes</taxon>
        <taxon>Saprolegniales</taxon>
        <taxon>Verrucalvaceae</taxon>
        <taxon>Aphanomyces</taxon>
    </lineage>
</organism>
<reference evidence="2" key="2">
    <citation type="submission" date="2019-06" db="EMBL/GenBank/DDBJ databases">
        <title>Genomics analysis of Aphanomyces spp. identifies a new class of oomycete effector associated with host adaptation.</title>
        <authorList>
            <person name="Gaulin E."/>
        </authorList>
    </citation>
    <scope>NUCLEOTIDE SEQUENCE</scope>
    <source>
        <strain evidence="2">CBS 578.67</strain>
    </source>
</reference>
<dbReference type="EMBL" id="VJMH01005200">
    <property type="protein sequence ID" value="KAF0699053.1"/>
    <property type="molecule type" value="Genomic_DNA"/>
</dbReference>